<feature type="compositionally biased region" description="Polar residues" evidence="1">
    <location>
        <begin position="45"/>
        <end position="54"/>
    </location>
</feature>
<dbReference type="Proteomes" id="UP000024837">
    <property type="component" value="Unassembled WGS sequence"/>
</dbReference>
<evidence type="ECO:0000313" key="3">
    <source>
        <dbReference type="Proteomes" id="UP000024837"/>
    </source>
</evidence>
<sequence>MADQGERALAPASDLAAGNKPSDATVPKSSIATPATADGDGSHNLEPTASSSNEIAAAKETNLFPPAKQDGDPSPGPGQPLTDHPPPVLIEKISLADETTPPGGQLHDERYAFPSLHFLFIQA</sequence>
<dbReference type="EMBL" id="KI966411">
    <property type="protein sequence ID" value="EWC47227.1"/>
    <property type="molecule type" value="Genomic_DNA"/>
</dbReference>
<gene>
    <name evidence="2" type="ORF">DRE_03346</name>
</gene>
<keyword evidence="3" id="KW-1185">Reference proteome</keyword>
<dbReference type="AlphaFoldDB" id="W7I465"/>
<feature type="region of interest" description="Disordered" evidence="1">
    <location>
        <begin position="1"/>
        <end position="88"/>
    </location>
</feature>
<evidence type="ECO:0000256" key="1">
    <source>
        <dbReference type="SAM" id="MobiDB-lite"/>
    </source>
</evidence>
<proteinExistence type="predicted"/>
<accession>W7I465</accession>
<reference evidence="2 3" key="1">
    <citation type="submission" date="2013-05" db="EMBL/GenBank/DDBJ databases">
        <title>Drechslerella stenobrocha genome reveals carnivorous origination and mechanical trapping mechanism of predatory fungi.</title>
        <authorList>
            <person name="Liu X."/>
            <person name="Zhang W."/>
            <person name="Liu K."/>
        </authorList>
    </citation>
    <scope>NUCLEOTIDE SEQUENCE [LARGE SCALE GENOMIC DNA]</scope>
    <source>
        <strain evidence="2 3">248</strain>
    </source>
</reference>
<dbReference type="OrthoDB" id="10325153at2759"/>
<organism evidence="2 3">
    <name type="scientific">Drechslerella stenobrocha 248</name>
    <dbReference type="NCBI Taxonomy" id="1043628"/>
    <lineage>
        <taxon>Eukaryota</taxon>
        <taxon>Fungi</taxon>
        <taxon>Dikarya</taxon>
        <taxon>Ascomycota</taxon>
        <taxon>Pezizomycotina</taxon>
        <taxon>Orbiliomycetes</taxon>
        <taxon>Orbiliales</taxon>
        <taxon>Orbiliaceae</taxon>
        <taxon>Drechslerella</taxon>
    </lineage>
</organism>
<evidence type="ECO:0000313" key="2">
    <source>
        <dbReference type="EMBL" id="EWC47227.1"/>
    </source>
</evidence>
<name>W7I465_9PEZI</name>
<dbReference type="HOGENOM" id="CLU_2015219_0_0_1"/>
<feature type="compositionally biased region" description="Pro residues" evidence="1">
    <location>
        <begin position="74"/>
        <end position="88"/>
    </location>
</feature>
<protein>
    <submittedName>
        <fullName evidence="2">Uncharacterized protein</fullName>
    </submittedName>
</protein>